<keyword evidence="6" id="KW-1185">Reference proteome</keyword>
<keyword evidence="1" id="KW-0813">Transport</keyword>
<dbReference type="Pfam" id="PF00005">
    <property type="entry name" value="ABC_tran"/>
    <property type="match status" value="1"/>
</dbReference>
<feature type="domain" description="ABC transporter" evidence="4">
    <location>
        <begin position="4"/>
        <end position="202"/>
    </location>
</feature>
<dbReference type="PROSITE" id="PS50893">
    <property type="entry name" value="ABC_TRANSPORTER_2"/>
    <property type="match status" value="1"/>
</dbReference>
<dbReference type="CDD" id="cd03230">
    <property type="entry name" value="ABC_DR_subfamily_A"/>
    <property type="match status" value="1"/>
</dbReference>
<dbReference type="InterPro" id="IPR017871">
    <property type="entry name" value="ABC_transporter-like_CS"/>
</dbReference>
<dbReference type="PANTHER" id="PTHR42939">
    <property type="entry name" value="ABC TRANSPORTER ATP-BINDING PROTEIN ALBC-RELATED"/>
    <property type="match status" value="1"/>
</dbReference>
<dbReference type="PROSITE" id="PS00211">
    <property type="entry name" value="ABC_TRANSPORTER_1"/>
    <property type="match status" value="1"/>
</dbReference>
<dbReference type="InterPro" id="IPR027417">
    <property type="entry name" value="P-loop_NTPase"/>
</dbReference>
<name>A0A977K989_9CREN</name>
<dbReference type="PANTHER" id="PTHR42939:SF1">
    <property type="entry name" value="ABC TRANSPORTER ATP-BINDING PROTEIN ALBC-RELATED"/>
    <property type="match status" value="1"/>
</dbReference>
<keyword evidence="2" id="KW-0547">Nucleotide-binding</keyword>
<sequence length="203" mass="23007">MALLTFKNVAKRYLYDYVIKDFNLEVGYSEVVRLEGPNGSGKTTLLKLAAGIERPSEGEVLIEELPPWHLESKRKMGVVMHNNMTYAELTVRENLEFFASLYGVNLDEAMRLSKEVGLDKRMEQRAGELSFGWRKRLELVRALMHNPKLILLDEPFVGLDTPGKEALLKLLREALRKGSTVVYTAPVGSEGRVSEEEKVVRLV</sequence>
<evidence type="ECO:0000313" key="5">
    <source>
        <dbReference type="EMBL" id="UXD21337.1"/>
    </source>
</evidence>
<proteinExistence type="predicted"/>
<dbReference type="Gene3D" id="3.40.50.300">
    <property type="entry name" value="P-loop containing nucleotide triphosphate hydrolases"/>
    <property type="match status" value="1"/>
</dbReference>
<protein>
    <submittedName>
        <fullName evidence="5">Sodium ABC transporter ATP-binding protein</fullName>
    </submittedName>
</protein>
<dbReference type="GO" id="GO:0016887">
    <property type="term" value="F:ATP hydrolysis activity"/>
    <property type="evidence" value="ECO:0007669"/>
    <property type="project" value="InterPro"/>
</dbReference>
<evidence type="ECO:0000259" key="4">
    <source>
        <dbReference type="PROSITE" id="PS50893"/>
    </source>
</evidence>
<evidence type="ECO:0000256" key="2">
    <source>
        <dbReference type="ARBA" id="ARBA00022741"/>
    </source>
</evidence>
<dbReference type="GO" id="GO:0005524">
    <property type="term" value="F:ATP binding"/>
    <property type="evidence" value="ECO:0007669"/>
    <property type="project" value="UniProtKB-KW"/>
</dbReference>
<gene>
    <name evidence="5" type="ORF">IPA_03065</name>
</gene>
<accession>A0A977K989</accession>
<dbReference type="Proteomes" id="UP001063698">
    <property type="component" value="Chromosome"/>
</dbReference>
<dbReference type="InterPro" id="IPR003439">
    <property type="entry name" value="ABC_transporter-like_ATP-bd"/>
</dbReference>
<dbReference type="EMBL" id="CP006868">
    <property type="protein sequence ID" value="UXD21337.1"/>
    <property type="molecule type" value="Genomic_DNA"/>
</dbReference>
<dbReference type="InterPro" id="IPR051782">
    <property type="entry name" value="ABC_Transporter_VariousFunc"/>
</dbReference>
<reference evidence="5" key="1">
    <citation type="submission" date="2013-11" db="EMBL/GenBank/DDBJ databases">
        <title>Comparative genomics of Ignicoccus.</title>
        <authorList>
            <person name="Podar M."/>
        </authorList>
    </citation>
    <scope>NUCLEOTIDE SEQUENCE</scope>
    <source>
        <strain evidence="5">DSM 13166</strain>
    </source>
</reference>
<dbReference type="AlphaFoldDB" id="A0A977K989"/>
<organism evidence="5 6">
    <name type="scientific">Ignicoccus pacificus DSM 13166</name>
    <dbReference type="NCBI Taxonomy" id="940294"/>
    <lineage>
        <taxon>Archaea</taxon>
        <taxon>Thermoproteota</taxon>
        <taxon>Thermoprotei</taxon>
        <taxon>Desulfurococcales</taxon>
        <taxon>Desulfurococcaceae</taxon>
        <taxon>Ignicoccus</taxon>
    </lineage>
</organism>
<dbReference type="SUPFAM" id="SSF52540">
    <property type="entry name" value="P-loop containing nucleoside triphosphate hydrolases"/>
    <property type="match status" value="1"/>
</dbReference>
<evidence type="ECO:0000256" key="3">
    <source>
        <dbReference type="ARBA" id="ARBA00022840"/>
    </source>
</evidence>
<keyword evidence="3 5" id="KW-0067">ATP-binding</keyword>
<dbReference type="KEGG" id="ipc:IPA_03065"/>
<evidence type="ECO:0000313" key="6">
    <source>
        <dbReference type="Proteomes" id="UP001063698"/>
    </source>
</evidence>
<evidence type="ECO:0000256" key="1">
    <source>
        <dbReference type="ARBA" id="ARBA00022448"/>
    </source>
</evidence>